<organism evidence="6">
    <name type="scientific">hydrothermal vent metagenome</name>
    <dbReference type="NCBI Taxonomy" id="652676"/>
    <lineage>
        <taxon>unclassified sequences</taxon>
        <taxon>metagenomes</taxon>
        <taxon>ecological metagenomes</taxon>
    </lineage>
</organism>
<feature type="transmembrane region" description="Helical" evidence="5">
    <location>
        <begin position="143"/>
        <end position="166"/>
    </location>
</feature>
<dbReference type="EMBL" id="UOFT01000079">
    <property type="protein sequence ID" value="VAW99495.1"/>
    <property type="molecule type" value="Genomic_DNA"/>
</dbReference>
<sequence>MKPALSSKEIFFSSVVFYVLVVLLSLKLATSIPWLGVGLQVEPVSGEIYVASVDENSPAFNIVLPGEQLIAIHNAINAVRLSKELIQGTPYNFNIYKEFNYFFSLQSQVGSILSSNKIFLENDSNVLFEVTPNNTRPVSSLPLMFWLQLLIGGGIFFVSMSVLAFASNRLEAVNIFFSLAGVSFLILSGVVAVYTSREIALDGSVFYLLSIVQYYSSLLFVLFFVSVFCFYPMKVKQAKVWVLGLFGLSVFSLLHLMQVFEFLFFSVYLLFYIIGAIGVFFIILQYKHTRGFIVERASLRWLVYALITGDVLFFIISIIPLIASFELIYKQFFYWIALLCVYVGVALGLKKYKLFKLELWALYSWVWMFGGLVVLGLAVLLMTVFNVNSVVALLFSILAVGWLYFPLRHWLWENYAFGFNRAHYQERLPELLEIILSPKAVRSTKEQWEFLLRQVFEPVLVMHDIDDADEITIKESGAVLHVPEFEGIPALGLAGVEHGSRLFNVNDVSFLNSMMTLFKNAQVFKGEYERGVHEERIRIARDLHDDVAARLLTLIHKSEGTPQEPLAREALVTLRESINSLGGQKDQSLDELLRELQVDIKFRLAVANIKLYWDQDRRLYKKTLSSRQATNFKRVCQELVSNILKHANASSVRVEAGFVADLFSLSICDDGNTKLMKDWVNGRGVNNIRTRIKESGGTVRWNQRIEDELLVGTCVDIAIPI</sequence>
<evidence type="ECO:0000256" key="4">
    <source>
        <dbReference type="ARBA" id="ARBA00022777"/>
    </source>
</evidence>
<dbReference type="Gene3D" id="3.30.565.10">
    <property type="entry name" value="Histidine kinase-like ATPase, C-terminal domain"/>
    <property type="match status" value="1"/>
</dbReference>
<dbReference type="GO" id="GO:0000160">
    <property type="term" value="P:phosphorelay signal transduction system"/>
    <property type="evidence" value="ECO:0007669"/>
    <property type="project" value="UniProtKB-KW"/>
</dbReference>
<dbReference type="PANTHER" id="PTHR24421:SF10">
    <property type="entry name" value="NITRATE_NITRITE SENSOR PROTEIN NARQ"/>
    <property type="match status" value="1"/>
</dbReference>
<feature type="transmembrane region" description="Helical" evidence="5">
    <location>
        <begin position="173"/>
        <end position="194"/>
    </location>
</feature>
<evidence type="ECO:0000256" key="2">
    <source>
        <dbReference type="ARBA" id="ARBA00012438"/>
    </source>
</evidence>
<evidence type="ECO:0000256" key="3">
    <source>
        <dbReference type="ARBA" id="ARBA00022679"/>
    </source>
</evidence>
<keyword evidence="5" id="KW-1133">Transmembrane helix</keyword>
<keyword evidence="5" id="KW-0812">Transmembrane</keyword>
<dbReference type="EC" id="2.7.13.3" evidence="2"/>
<dbReference type="AlphaFoldDB" id="A0A3B1A0U9"/>
<feature type="transmembrane region" description="Helical" evidence="5">
    <location>
        <begin position="361"/>
        <end position="381"/>
    </location>
</feature>
<feature type="transmembrane region" description="Helical" evidence="5">
    <location>
        <begin position="12"/>
        <end position="35"/>
    </location>
</feature>
<gene>
    <name evidence="6" type="ORF">MNBD_GAMMA23-1848</name>
</gene>
<feature type="transmembrane region" description="Helical" evidence="5">
    <location>
        <begin position="214"/>
        <end position="233"/>
    </location>
</feature>
<dbReference type="SUPFAM" id="SSF55874">
    <property type="entry name" value="ATPase domain of HSP90 chaperone/DNA topoisomerase II/histidine kinase"/>
    <property type="match status" value="1"/>
</dbReference>
<dbReference type="PANTHER" id="PTHR24421">
    <property type="entry name" value="NITRATE/NITRITE SENSOR PROTEIN NARX-RELATED"/>
    <property type="match status" value="1"/>
</dbReference>
<comment type="catalytic activity">
    <reaction evidence="1">
        <text>ATP + protein L-histidine = ADP + protein N-phospho-L-histidine.</text>
        <dbReference type="EC" id="2.7.13.3"/>
    </reaction>
</comment>
<dbReference type="InterPro" id="IPR036890">
    <property type="entry name" value="HATPase_C_sf"/>
</dbReference>
<evidence type="ECO:0000256" key="5">
    <source>
        <dbReference type="SAM" id="Phobius"/>
    </source>
</evidence>
<dbReference type="GO" id="GO:0004673">
    <property type="term" value="F:protein histidine kinase activity"/>
    <property type="evidence" value="ECO:0007669"/>
    <property type="project" value="UniProtKB-EC"/>
</dbReference>
<evidence type="ECO:0000256" key="1">
    <source>
        <dbReference type="ARBA" id="ARBA00000085"/>
    </source>
</evidence>
<dbReference type="InterPro" id="IPR050482">
    <property type="entry name" value="Sensor_HK_TwoCompSys"/>
</dbReference>
<proteinExistence type="predicted"/>
<keyword evidence="4" id="KW-0418">Kinase</keyword>
<protein>
    <recommendedName>
        <fullName evidence="2">histidine kinase</fullName>
        <ecNumber evidence="2">2.7.13.3</ecNumber>
    </recommendedName>
</protein>
<feature type="transmembrane region" description="Helical" evidence="5">
    <location>
        <begin position="332"/>
        <end position="349"/>
    </location>
</feature>
<feature type="transmembrane region" description="Helical" evidence="5">
    <location>
        <begin position="298"/>
        <end position="320"/>
    </location>
</feature>
<keyword evidence="3" id="KW-0808">Transferase</keyword>
<feature type="transmembrane region" description="Helical" evidence="5">
    <location>
        <begin position="240"/>
        <end position="257"/>
    </location>
</feature>
<name>A0A3B1A0U9_9ZZZZ</name>
<reference evidence="6" key="1">
    <citation type="submission" date="2018-06" db="EMBL/GenBank/DDBJ databases">
        <authorList>
            <person name="Zhirakovskaya E."/>
        </authorList>
    </citation>
    <scope>NUCLEOTIDE SEQUENCE</scope>
</reference>
<dbReference type="Gene3D" id="1.20.5.1930">
    <property type="match status" value="1"/>
</dbReference>
<keyword evidence="5" id="KW-0472">Membrane</keyword>
<feature type="transmembrane region" description="Helical" evidence="5">
    <location>
        <begin position="387"/>
        <end position="405"/>
    </location>
</feature>
<accession>A0A3B1A0U9</accession>
<feature type="transmembrane region" description="Helical" evidence="5">
    <location>
        <begin position="263"/>
        <end position="286"/>
    </location>
</feature>
<evidence type="ECO:0000313" key="6">
    <source>
        <dbReference type="EMBL" id="VAW99495.1"/>
    </source>
</evidence>